<accession>A0A0J1H7K6</accession>
<dbReference type="NCBIfam" id="TIGR02532">
    <property type="entry name" value="IV_pilin_GFxxxE"/>
    <property type="match status" value="1"/>
</dbReference>
<dbReference type="PATRIC" id="fig|320778.3.peg.3801"/>
<name>A0A0J1H7K6_9GAMM</name>
<dbReference type="STRING" id="320778.ABT57_17475"/>
<dbReference type="RefSeq" id="WP_047886546.1">
    <property type="nucleotide sequence ID" value="NZ_CP071325.1"/>
</dbReference>
<comment type="caution">
    <text evidence="1">The sequence shown here is derived from an EMBL/GenBank/DDBJ whole genome shotgun (WGS) entry which is preliminary data.</text>
</comment>
<evidence type="ECO:0000313" key="1">
    <source>
        <dbReference type="EMBL" id="KLV07675.1"/>
    </source>
</evidence>
<organism evidence="1 2">
    <name type="scientific">Photobacterium ganghwense</name>
    <dbReference type="NCBI Taxonomy" id="320778"/>
    <lineage>
        <taxon>Bacteria</taxon>
        <taxon>Pseudomonadati</taxon>
        <taxon>Pseudomonadota</taxon>
        <taxon>Gammaproteobacteria</taxon>
        <taxon>Vibrionales</taxon>
        <taxon>Vibrionaceae</taxon>
        <taxon>Photobacterium</taxon>
    </lineage>
</organism>
<keyword evidence="2" id="KW-1185">Reference proteome</keyword>
<dbReference type="InterPro" id="IPR012902">
    <property type="entry name" value="N_methyl_site"/>
</dbReference>
<dbReference type="EMBL" id="LDOU01000016">
    <property type="protein sequence ID" value="KLV07675.1"/>
    <property type="molecule type" value="Genomic_DNA"/>
</dbReference>
<gene>
    <name evidence="1" type="ORF">ABT57_17475</name>
</gene>
<reference evidence="1 2" key="1">
    <citation type="submission" date="2015-05" db="EMBL/GenBank/DDBJ databases">
        <title>Photobacterium galathea sp. nov.</title>
        <authorList>
            <person name="Machado H."/>
            <person name="Gram L."/>
        </authorList>
    </citation>
    <scope>NUCLEOTIDE SEQUENCE [LARGE SCALE GENOMIC DNA]</scope>
    <source>
        <strain evidence="1 2">DSM 22954</strain>
    </source>
</reference>
<dbReference type="AlphaFoldDB" id="A0A0J1H7K6"/>
<dbReference type="Proteomes" id="UP000035909">
    <property type="component" value="Unassembled WGS sequence"/>
</dbReference>
<sequence length="217" mass="23594">MRIMKGFTLIELLISTFLGLIALSVITSSYSFGLSTSNNQLKHASLKSELDGILLMMADDIRRAGYCGDCTSSNNFILNDVSGAKSSLLLDGSATASSGTCIVFAYNEDSSPGVVSVRDNDARGYRWNDSNKDGKKEFEIYKNYSGLTNWSCSSSHWQDYNNPMVTVTQLDFLRTKLPSVKPGSSASIENLTITIQGTLGTMTEQRSVNVTLPNIAP</sequence>
<dbReference type="OrthoDB" id="5816125at2"/>
<evidence type="ECO:0008006" key="3">
    <source>
        <dbReference type="Google" id="ProtNLM"/>
    </source>
</evidence>
<protein>
    <recommendedName>
        <fullName evidence="3">Pilus assembly protein PilW</fullName>
    </recommendedName>
</protein>
<evidence type="ECO:0000313" key="2">
    <source>
        <dbReference type="Proteomes" id="UP000035909"/>
    </source>
</evidence>
<dbReference type="Pfam" id="PF07963">
    <property type="entry name" value="N_methyl"/>
    <property type="match status" value="1"/>
</dbReference>
<proteinExistence type="predicted"/>
<dbReference type="PROSITE" id="PS00409">
    <property type="entry name" value="PROKAR_NTER_METHYL"/>
    <property type="match status" value="1"/>
</dbReference>